<dbReference type="PROSITE" id="PS51257">
    <property type="entry name" value="PROKAR_LIPOPROTEIN"/>
    <property type="match status" value="1"/>
</dbReference>
<dbReference type="AlphaFoldDB" id="A0A6A6GDZ8"/>
<gene>
    <name evidence="1" type="ORF">BDZ85DRAFT_260088</name>
</gene>
<name>A0A6A6GDZ8_9PEZI</name>
<evidence type="ECO:0000313" key="2">
    <source>
        <dbReference type="Proteomes" id="UP000799538"/>
    </source>
</evidence>
<proteinExistence type="predicted"/>
<keyword evidence="2" id="KW-1185">Reference proteome</keyword>
<dbReference type="Proteomes" id="UP000799538">
    <property type="component" value="Unassembled WGS sequence"/>
</dbReference>
<reference evidence="2" key="1">
    <citation type="journal article" date="2020" name="Stud. Mycol.">
        <title>101 Dothideomycetes genomes: A test case for predicting lifestyles and emergence of pathogens.</title>
        <authorList>
            <person name="Haridas S."/>
            <person name="Albert R."/>
            <person name="Binder M."/>
            <person name="Bloem J."/>
            <person name="LaButti K."/>
            <person name="Salamov A."/>
            <person name="Andreopoulos B."/>
            <person name="Baker S."/>
            <person name="Barry K."/>
            <person name="Bills G."/>
            <person name="Bluhm B."/>
            <person name="Cannon C."/>
            <person name="Castanera R."/>
            <person name="Culley D."/>
            <person name="Daum C."/>
            <person name="Ezra D."/>
            <person name="Gonzalez J."/>
            <person name="Henrissat B."/>
            <person name="Kuo A."/>
            <person name="Liang C."/>
            <person name="Lipzen A."/>
            <person name="Lutzoni F."/>
            <person name="Magnuson J."/>
            <person name="Mondo S."/>
            <person name="Nolan M."/>
            <person name="Ohm R."/>
            <person name="Pangilinan J."/>
            <person name="Park H.-J."/>
            <person name="Ramirez L."/>
            <person name="Alfaro M."/>
            <person name="Sun H."/>
            <person name="Tritt A."/>
            <person name="Yoshinaga Y."/>
            <person name="Zwiers L.-H."/>
            <person name="Turgeon B."/>
            <person name="Goodwin S."/>
            <person name="Spatafora J."/>
            <person name="Crous P."/>
            <person name="Grigoriev I."/>
        </authorList>
    </citation>
    <scope>NUCLEOTIDE SEQUENCE [LARGE SCALE GENOMIC DNA]</scope>
    <source>
        <strain evidence="2">CECT 20119</strain>
    </source>
</reference>
<protein>
    <submittedName>
        <fullName evidence="1">Uncharacterized protein</fullName>
    </submittedName>
</protein>
<accession>A0A6A6GDZ8</accession>
<sequence length="55" mass="6227">MPNNAKALQGKELAFFRCRFQLWFSFVGGSASCELRFLGGDVREKRAVCVGWSVR</sequence>
<organism evidence="1 2">
    <name type="scientific">Elsinoe ampelina</name>
    <dbReference type="NCBI Taxonomy" id="302913"/>
    <lineage>
        <taxon>Eukaryota</taxon>
        <taxon>Fungi</taxon>
        <taxon>Dikarya</taxon>
        <taxon>Ascomycota</taxon>
        <taxon>Pezizomycotina</taxon>
        <taxon>Dothideomycetes</taxon>
        <taxon>Dothideomycetidae</taxon>
        <taxon>Myriangiales</taxon>
        <taxon>Elsinoaceae</taxon>
        <taxon>Elsinoe</taxon>
    </lineage>
</organism>
<evidence type="ECO:0000313" key="1">
    <source>
        <dbReference type="EMBL" id="KAF2223945.1"/>
    </source>
</evidence>
<dbReference type="EMBL" id="ML992505">
    <property type="protein sequence ID" value="KAF2223945.1"/>
    <property type="molecule type" value="Genomic_DNA"/>
</dbReference>